<reference evidence="1 2" key="1">
    <citation type="submission" date="2019-03" db="EMBL/GenBank/DDBJ databases">
        <title>The genome sequence of a newly discovered highly antifungal drug resistant Aspergillus species, Aspergillus tanneri NIH 1004.</title>
        <authorList>
            <person name="Mounaud S."/>
            <person name="Singh I."/>
            <person name="Joardar V."/>
            <person name="Pakala S."/>
            <person name="Pakala S."/>
            <person name="Venepally P."/>
            <person name="Hoover J."/>
            <person name="Nierman W."/>
            <person name="Chung J."/>
            <person name="Losada L."/>
        </authorList>
    </citation>
    <scope>NUCLEOTIDE SEQUENCE [LARGE SCALE GENOMIC DNA]</scope>
    <source>
        <strain evidence="1 2">NIH1004</strain>
    </source>
</reference>
<proteinExistence type="predicted"/>
<sequence length="23" mass="2505">MEVTSATEDYIGIVRTRNGHGVV</sequence>
<dbReference type="Proteomes" id="UP000308092">
    <property type="component" value="Unassembled WGS sequence"/>
</dbReference>
<protein>
    <submittedName>
        <fullName evidence="1">Uncharacterized protein</fullName>
    </submittedName>
</protein>
<organism evidence="1 2">
    <name type="scientific">Aspergillus tanneri</name>
    <dbReference type="NCBI Taxonomy" id="1220188"/>
    <lineage>
        <taxon>Eukaryota</taxon>
        <taxon>Fungi</taxon>
        <taxon>Dikarya</taxon>
        <taxon>Ascomycota</taxon>
        <taxon>Pezizomycotina</taxon>
        <taxon>Eurotiomycetes</taxon>
        <taxon>Eurotiomycetidae</taxon>
        <taxon>Eurotiales</taxon>
        <taxon>Aspergillaceae</taxon>
        <taxon>Aspergillus</taxon>
        <taxon>Aspergillus subgen. Circumdati</taxon>
    </lineage>
</organism>
<accession>A0A4S3JUH4</accession>
<dbReference type="EMBL" id="SOSA01000028">
    <property type="protein sequence ID" value="THC99037.1"/>
    <property type="molecule type" value="Genomic_DNA"/>
</dbReference>
<comment type="caution">
    <text evidence="1">The sequence shown here is derived from an EMBL/GenBank/DDBJ whole genome shotgun (WGS) entry which is preliminary data.</text>
</comment>
<keyword evidence="2" id="KW-1185">Reference proteome</keyword>
<name>A0A4S3JUH4_9EURO</name>
<evidence type="ECO:0000313" key="2">
    <source>
        <dbReference type="Proteomes" id="UP000308092"/>
    </source>
</evidence>
<dbReference type="AlphaFoldDB" id="A0A4S3JUH4"/>
<gene>
    <name evidence="1" type="ORF">EYZ11_001511</name>
</gene>
<dbReference type="VEuPathDB" id="FungiDB:EYZ11_001511"/>
<evidence type="ECO:0000313" key="1">
    <source>
        <dbReference type="EMBL" id="THC99037.1"/>
    </source>
</evidence>